<feature type="region of interest" description="Disordered" evidence="1">
    <location>
        <begin position="382"/>
        <end position="401"/>
    </location>
</feature>
<accession>A0A7L5DQ86</accession>
<keyword evidence="3" id="KW-1185">Reference proteome</keyword>
<gene>
    <name evidence="2" type="ORF">HH216_20710</name>
</gene>
<dbReference type="Gene3D" id="3.40.30.10">
    <property type="entry name" value="Glutaredoxin"/>
    <property type="match status" value="1"/>
</dbReference>
<protein>
    <submittedName>
        <fullName evidence="2">Thioredoxin family protein</fullName>
    </submittedName>
</protein>
<evidence type="ECO:0000313" key="3">
    <source>
        <dbReference type="Proteomes" id="UP000501128"/>
    </source>
</evidence>
<name>A0A7L5DQ86_9BACT</name>
<evidence type="ECO:0000256" key="1">
    <source>
        <dbReference type="SAM" id="MobiDB-lite"/>
    </source>
</evidence>
<dbReference type="EMBL" id="CP051677">
    <property type="protein sequence ID" value="QJD80566.1"/>
    <property type="molecule type" value="Genomic_DNA"/>
</dbReference>
<evidence type="ECO:0000313" key="2">
    <source>
        <dbReference type="EMBL" id="QJD80566.1"/>
    </source>
</evidence>
<organism evidence="2 3">
    <name type="scientific">Spirosoma rhododendri</name>
    <dbReference type="NCBI Taxonomy" id="2728024"/>
    <lineage>
        <taxon>Bacteria</taxon>
        <taxon>Pseudomonadati</taxon>
        <taxon>Bacteroidota</taxon>
        <taxon>Cytophagia</taxon>
        <taxon>Cytophagales</taxon>
        <taxon>Cytophagaceae</taxon>
        <taxon>Spirosoma</taxon>
    </lineage>
</organism>
<dbReference type="AlphaFoldDB" id="A0A7L5DQ86"/>
<dbReference type="Proteomes" id="UP000501128">
    <property type="component" value="Chromosome"/>
</dbReference>
<sequence length="401" mass="44961">MKKILIMLLLTHLAMGQKTASKSGGIQFKSTPVAGLFQEARRTGKPVFIEIFSPTCHICQSFIPTLADSRVGRYYNDKFLSTKLDIALPSTQQFLASQRIFVPSLPLFLYFDPQQNMVHFAMSNNSVDEVIRQGTVALNPQTRSQNMKSRYQQGERAANFLIDYAMLCRITKDTASGIAAMNDYAKTQSAANYANQTNYLALQKLVLDFENPMAQYMIDNLSKYKRYDNENITAYNVAENIIMSSLYSSRGAQYPVSKVIQVKQDLIKIGVDPKQAANRTLLPEVNAYFRAKQTAKAAERMDNQVNSNQLSVPEYIYIAHLFNRSSPDASDVPTVVKWTSKGLAMRPPAKEQSDLYYEQAEAYRRAGKAADARAAAQKSMELARTSGISTARNTEQLGRLK</sequence>
<dbReference type="RefSeq" id="WP_169552529.1">
    <property type="nucleotide sequence ID" value="NZ_CP051677.1"/>
</dbReference>
<feature type="compositionally biased region" description="Polar residues" evidence="1">
    <location>
        <begin position="386"/>
        <end position="401"/>
    </location>
</feature>
<reference evidence="2 3" key="1">
    <citation type="submission" date="2020-04" db="EMBL/GenBank/DDBJ databases">
        <title>Genome sequencing of novel species.</title>
        <authorList>
            <person name="Heo J."/>
            <person name="Kim S.-J."/>
            <person name="Kim J.-S."/>
            <person name="Hong S.-B."/>
            <person name="Kwon S.-W."/>
        </authorList>
    </citation>
    <scope>NUCLEOTIDE SEQUENCE [LARGE SCALE GENOMIC DNA]</scope>
    <source>
        <strain evidence="2 3">CJU-R4</strain>
    </source>
</reference>
<dbReference type="KEGG" id="srho:HH216_20710"/>
<dbReference type="InterPro" id="IPR036249">
    <property type="entry name" value="Thioredoxin-like_sf"/>
</dbReference>
<dbReference type="SUPFAM" id="SSF52833">
    <property type="entry name" value="Thioredoxin-like"/>
    <property type="match status" value="1"/>
</dbReference>
<proteinExistence type="predicted"/>